<dbReference type="InterPro" id="IPR043519">
    <property type="entry name" value="NT_sf"/>
</dbReference>
<feature type="domain" description="HD" evidence="9">
    <location>
        <begin position="389"/>
        <end position="506"/>
    </location>
</feature>
<dbReference type="EC" id="3.1.4.-" evidence="7"/>
<dbReference type="GO" id="GO:0006808">
    <property type="term" value="P:regulation of nitrogen utilization"/>
    <property type="evidence" value="ECO:0007669"/>
    <property type="project" value="UniProtKB-UniRule"/>
</dbReference>
<dbReference type="EC" id="2.7.7.59" evidence="7"/>
<feature type="region of interest" description="Uridylyltransferase" evidence="7">
    <location>
        <begin position="1"/>
        <end position="289"/>
    </location>
</feature>
<dbReference type="SUPFAM" id="SSF109604">
    <property type="entry name" value="HD-domain/PDEase-like"/>
    <property type="match status" value="1"/>
</dbReference>
<dbReference type="InterPro" id="IPR006674">
    <property type="entry name" value="HD_domain"/>
</dbReference>
<dbReference type="RefSeq" id="WP_025228965.1">
    <property type="nucleotide sequence ID" value="NZ_CP007139.1"/>
</dbReference>
<comment type="similarity">
    <text evidence="7">Belongs to the GlnD family.</text>
</comment>
<evidence type="ECO:0000256" key="7">
    <source>
        <dbReference type="HAMAP-Rule" id="MF_00277"/>
    </source>
</evidence>
<dbReference type="CDD" id="cd04873">
    <property type="entry name" value="ACT_UUR-ACR-like"/>
    <property type="match status" value="1"/>
</dbReference>
<dbReference type="OrthoDB" id="9758038at2"/>
<comment type="domain">
    <text evidence="7">Has four distinct domains: an N-terminal nucleotidyltransferase (NT) domain responsible for UTase activity, a central HD domain that encodes UR activity, and two C-terminal ACT domains that seem to have a role in glutamine sensing.</text>
</comment>
<dbReference type="InterPro" id="IPR002912">
    <property type="entry name" value="ACT_dom"/>
</dbReference>
<evidence type="ECO:0000256" key="1">
    <source>
        <dbReference type="ARBA" id="ARBA00022679"/>
    </source>
</evidence>
<name>A0A068NUC6_FIMGI</name>
<evidence type="ECO:0000259" key="8">
    <source>
        <dbReference type="PROSITE" id="PS51671"/>
    </source>
</evidence>
<proteinExistence type="inferred from homology"/>
<dbReference type="InterPro" id="IPR013546">
    <property type="entry name" value="PII_UdlTrfase/GS_AdlTrfase"/>
</dbReference>
<keyword evidence="4 7" id="KW-0378">Hydrolase</keyword>
<accession>A0A068NUC6</accession>
<dbReference type="GO" id="GO:0008773">
    <property type="term" value="F:[protein-PII] uridylyltransferase activity"/>
    <property type="evidence" value="ECO:0007669"/>
    <property type="project" value="UniProtKB-UniRule"/>
</dbReference>
<evidence type="ECO:0000256" key="4">
    <source>
        <dbReference type="ARBA" id="ARBA00022801"/>
    </source>
</evidence>
<dbReference type="Gene3D" id="1.10.3090.10">
    <property type="entry name" value="cca-adding enzyme, domain 2"/>
    <property type="match status" value="1"/>
</dbReference>
<dbReference type="HAMAP" id="MF_00277">
    <property type="entry name" value="PII_uridylyl_transf"/>
    <property type="match status" value="1"/>
</dbReference>
<dbReference type="STRING" id="661478.OP10G_3745"/>
<organism evidence="10 11">
    <name type="scientific">Fimbriimonas ginsengisoli Gsoil 348</name>
    <dbReference type="NCBI Taxonomy" id="661478"/>
    <lineage>
        <taxon>Bacteria</taxon>
        <taxon>Bacillati</taxon>
        <taxon>Armatimonadota</taxon>
        <taxon>Fimbriimonadia</taxon>
        <taxon>Fimbriimonadales</taxon>
        <taxon>Fimbriimonadaceae</taxon>
        <taxon>Fimbriimonas</taxon>
    </lineage>
</organism>
<dbReference type="Proteomes" id="UP000027982">
    <property type="component" value="Chromosome"/>
</dbReference>
<keyword evidence="3" id="KW-0677">Repeat</keyword>
<dbReference type="KEGG" id="fgi:OP10G_3745"/>
<keyword evidence="11" id="KW-1185">Reference proteome</keyword>
<dbReference type="SMART" id="SM00471">
    <property type="entry name" value="HDc"/>
    <property type="match status" value="1"/>
</dbReference>
<keyword evidence="2 7" id="KW-0548">Nucleotidyltransferase</keyword>
<evidence type="ECO:0000259" key="9">
    <source>
        <dbReference type="PROSITE" id="PS51831"/>
    </source>
</evidence>
<feature type="domain" description="ACT" evidence="8">
    <location>
        <begin position="621"/>
        <end position="702"/>
    </location>
</feature>
<evidence type="ECO:0000256" key="3">
    <source>
        <dbReference type="ARBA" id="ARBA00022737"/>
    </source>
</evidence>
<dbReference type="SUPFAM" id="SSF55021">
    <property type="entry name" value="ACT-like"/>
    <property type="match status" value="1"/>
</dbReference>
<reference evidence="10 11" key="1">
    <citation type="journal article" date="2014" name="PLoS ONE">
        <title>The first complete genome sequence of the class fimbriimonadia in the phylum armatimonadetes.</title>
        <authorList>
            <person name="Hu Z.Y."/>
            <person name="Wang Y.Z."/>
            <person name="Im W.T."/>
            <person name="Wang S.Y."/>
            <person name="Zhao G.P."/>
            <person name="Zheng H.J."/>
            <person name="Quan Z.X."/>
        </authorList>
    </citation>
    <scope>NUCLEOTIDE SEQUENCE [LARGE SCALE GENOMIC DNA]</scope>
    <source>
        <strain evidence="10">Gsoil 348</strain>
    </source>
</reference>
<comment type="activity regulation">
    <text evidence="7">Uridylyltransferase (UTase) activity is inhibited by glutamine, while glutamine activates uridylyl-removing (UR) activity.</text>
</comment>
<evidence type="ECO:0000256" key="5">
    <source>
        <dbReference type="ARBA" id="ARBA00022842"/>
    </source>
</evidence>
<dbReference type="Gene3D" id="3.30.460.10">
    <property type="entry name" value="Beta Polymerase, domain 2"/>
    <property type="match status" value="1"/>
</dbReference>
<dbReference type="CDD" id="cd00077">
    <property type="entry name" value="HDc"/>
    <property type="match status" value="1"/>
</dbReference>
<dbReference type="InterPro" id="IPR010043">
    <property type="entry name" value="UTase/UR"/>
</dbReference>
<dbReference type="Pfam" id="PF08335">
    <property type="entry name" value="GlnD_UR_UTase"/>
    <property type="match status" value="1"/>
</dbReference>
<evidence type="ECO:0000256" key="2">
    <source>
        <dbReference type="ARBA" id="ARBA00022695"/>
    </source>
</evidence>
<comment type="caution">
    <text evidence="7">Lacks conserved residue(s) required for the propagation of feature annotation.</text>
</comment>
<dbReference type="SUPFAM" id="SSF81301">
    <property type="entry name" value="Nucleotidyltransferase"/>
    <property type="match status" value="1"/>
</dbReference>
<dbReference type="PROSITE" id="PS51831">
    <property type="entry name" value="HD"/>
    <property type="match status" value="1"/>
</dbReference>
<dbReference type="EMBL" id="CP007139">
    <property type="protein sequence ID" value="AIE87113.1"/>
    <property type="molecule type" value="Genomic_DNA"/>
</dbReference>
<gene>
    <name evidence="7" type="primary">glnD</name>
    <name evidence="10" type="ORF">OP10G_3745</name>
</gene>
<protein>
    <recommendedName>
        <fullName evidence="7">Bifunctional uridylyltransferase/uridylyl-removing enzyme</fullName>
        <shortName evidence="7">UTase/UR</shortName>
    </recommendedName>
    <alternativeName>
        <fullName evidence="7">Bifunctional [protein-PII] modification enzyme</fullName>
    </alternativeName>
    <alternativeName>
        <fullName evidence="7">Bifunctional nitrogen sensor protein</fullName>
    </alternativeName>
    <domain>
        <recommendedName>
            <fullName evidence="7">[Protein-PII] uridylyltransferase</fullName>
            <shortName evidence="7">PII uridylyltransferase</shortName>
            <shortName evidence="7">UTase</shortName>
            <ecNumber evidence="7">2.7.7.59</ecNumber>
        </recommendedName>
    </domain>
    <domain>
        <recommendedName>
            <fullName evidence="7">[Protein-PII]-UMP uridylyl-removing enzyme</fullName>
            <shortName evidence="7">UR</shortName>
            <ecNumber evidence="7">3.1.4.-</ecNumber>
        </recommendedName>
    </domain>
</protein>
<dbReference type="HOGENOM" id="CLU_012833_1_0_0"/>
<dbReference type="Pfam" id="PF01966">
    <property type="entry name" value="HD"/>
    <property type="match status" value="1"/>
</dbReference>
<dbReference type="InterPro" id="IPR045865">
    <property type="entry name" value="ACT-like_dom_sf"/>
</dbReference>
<keyword evidence="1 7" id="KW-0808">Transferase</keyword>
<dbReference type="AlphaFoldDB" id="A0A068NUC6"/>
<dbReference type="PIRSF" id="PIRSF006288">
    <property type="entry name" value="PII_uridyltransf"/>
    <property type="match status" value="1"/>
</dbReference>
<comment type="catalytic activity">
    <reaction evidence="7">
        <text>[protein-PII]-L-tyrosine + UTP = [protein-PII]-uridylyl-L-tyrosine + diphosphate</text>
        <dbReference type="Rhea" id="RHEA:13673"/>
        <dbReference type="Rhea" id="RHEA-COMP:12147"/>
        <dbReference type="Rhea" id="RHEA-COMP:12148"/>
        <dbReference type="ChEBI" id="CHEBI:33019"/>
        <dbReference type="ChEBI" id="CHEBI:46398"/>
        <dbReference type="ChEBI" id="CHEBI:46858"/>
        <dbReference type="ChEBI" id="CHEBI:90602"/>
        <dbReference type="EC" id="2.7.7.59"/>
    </reaction>
</comment>
<comment type="catalytic activity">
    <reaction evidence="7">
        <text>[protein-PII]-uridylyl-L-tyrosine + H2O = [protein-PII]-L-tyrosine + UMP + H(+)</text>
        <dbReference type="Rhea" id="RHEA:48600"/>
        <dbReference type="Rhea" id="RHEA-COMP:12147"/>
        <dbReference type="Rhea" id="RHEA-COMP:12148"/>
        <dbReference type="ChEBI" id="CHEBI:15377"/>
        <dbReference type="ChEBI" id="CHEBI:15378"/>
        <dbReference type="ChEBI" id="CHEBI:46858"/>
        <dbReference type="ChEBI" id="CHEBI:57865"/>
        <dbReference type="ChEBI" id="CHEBI:90602"/>
    </reaction>
</comment>
<evidence type="ECO:0000256" key="6">
    <source>
        <dbReference type="ARBA" id="ARBA00023268"/>
    </source>
</evidence>
<evidence type="ECO:0000313" key="10">
    <source>
        <dbReference type="EMBL" id="AIE87113.1"/>
    </source>
</evidence>
<keyword evidence="6 7" id="KW-0511">Multifunctional enzyme</keyword>
<dbReference type="GO" id="GO:0008081">
    <property type="term" value="F:phosphoric diester hydrolase activity"/>
    <property type="evidence" value="ECO:0007669"/>
    <property type="project" value="UniProtKB-UniRule"/>
</dbReference>
<comment type="function">
    <text evidence="7">Modifies, by uridylylation and deuridylylation, the PII regulatory proteins (GlnB and homologs), in response to the nitrogen status of the cell that GlnD senses through the glutamine level. Under low glutamine levels, catalyzes the conversion of the PII proteins and UTP to PII-UMP and PPi, while under higher glutamine levels, GlnD hydrolyzes PII-UMP to PII and UMP (deuridylylation). Thus, controls uridylylation state and activity of the PII proteins, and plays an important role in the regulation of nitrogen metabolism.</text>
</comment>
<dbReference type="InterPro" id="IPR003607">
    <property type="entry name" value="HD/PDEase_dom"/>
</dbReference>
<dbReference type="eggNOG" id="COG2844">
    <property type="taxonomic scope" value="Bacteria"/>
</dbReference>
<keyword evidence="5 7" id="KW-0460">Magnesium</keyword>
<dbReference type="PANTHER" id="PTHR47320">
    <property type="entry name" value="BIFUNCTIONAL URIDYLYLTRANSFERASE/URIDYLYL-REMOVING ENZYME"/>
    <property type="match status" value="1"/>
</dbReference>
<evidence type="ECO:0000313" key="11">
    <source>
        <dbReference type="Proteomes" id="UP000027982"/>
    </source>
</evidence>
<dbReference type="PANTHER" id="PTHR47320:SF1">
    <property type="entry name" value="BIFUNCTIONAL URIDYLYLTRANSFERASE_URIDYLYL-REMOVING ENZYME"/>
    <property type="match status" value="1"/>
</dbReference>
<comment type="cofactor">
    <cofactor evidence="7">
        <name>Mg(2+)</name>
        <dbReference type="ChEBI" id="CHEBI:18420"/>
    </cofactor>
</comment>
<dbReference type="PROSITE" id="PS51671">
    <property type="entry name" value="ACT"/>
    <property type="match status" value="1"/>
</dbReference>
<sequence>MRSDLESKIAAIAEMREAHLRALSERPGGVGWCVRHSDLADEIVRLLHEQLTDEFPELPPIAIIATGGYGRREMSPYSDIDLTVVPSDEAAPTLDQALRRLFQDLHWAFCTVLRLDVGYAYRLISDAPGLDAKTRTGLMDMRHIAGSYDVTRSLDRALSDTFVAGEFILAKISERETMFDKFNDSPYVVEPHLKEGAGGVRCFHCSNWIRNAIGDQPARPSEAFDTIVRYRNLLHLLAKKHQDFLSRQRQAEIADLIGMDVSVMMAEVVQAGDNLHAHYRRAREKLREGRFSLARNVLSVQGEARIVGTSDAGDAAVGIAIATRLGLEVSDLPIGQTEGLQGPAAVYAFSTGEKTLRNLDRCGLLEKLLPELTACRTLVPDDTVHTFTVFEHSLRVVRHLESLDPGTFLGDLMASVNDVEPLYLAALLHDVGKAIPERAHSEIGAEIAADLCRRWGLADGIGETVEWLVREHLTMARFIRVRDLENPDTVREFAEIVLDTTRLGLLTLLTWADVNAVGPGAWTPAQDTFLRELYRRTEAHLTSDSPPAPDPALYRQRLLRQLRSQATDPDQVNGFVESLPAYYLTSTPPDVIRLHMDFAQRAIQGAPTVELFHRSELSATEITVCTTDAPRLLTRLLGVLYAFDLSVTGIRASTTTTSPHVALDVFTVSFGGRPVPAATTKQVSAALLDVLEGRKTVEEILEARGKDPFRVQRIFTLTYVEGTPGILEIRAPRGRGMPYRFSRLIADQGWNVVSARVGQWAGNAAAAFYVLGPTGAPLTQEEVHRALGVER</sequence>